<evidence type="ECO:0000313" key="2">
    <source>
        <dbReference type="EMBL" id="NRN68241.1"/>
    </source>
</evidence>
<dbReference type="InterPro" id="IPR016181">
    <property type="entry name" value="Acyl_CoA_acyltransferase"/>
</dbReference>
<evidence type="ECO:0000259" key="1">
    <source>
        <dbReference type="PROSITE" id="PS51186"/>
    </source>
</evidence>
<dbReference type="EMBL" id="JAAATY010000018">
    <property type="protein sequence ID" value="NRN68241.1"/>
    <property type="molecule type" value="Genomic_DNA"/>
</dbReference>
<dbReference type="PANTHER" id="PTHR37817">
    <property type="entry name" value="N-ACETYLTRANSFERASE EIS"/>
    <property type="match status" value="1"/>
</dbReference>
<gene>
    <name evidence="2" type="ORF">GC106_54820</name>
</gene>
<dbReference type="Pfam" id="PF13527">
    <property type="entry name" value="Acetyltransf_9"/>
    <property type="match status" value="1"/>
</dbReference>
<sequence length="387" mass="42382">MRIRRLNAEDLADVLTVEYAFSQSPMPEEARAKWRDSILKYEADHLTLAIDEDGAKVAEATAIPMRQNVRGSVLPMAGVAAVAAQPQVRRRGYIRALVTELLGQMRDSGHVLSALYPFRPSFYGKFGFVGMPKPRTARFDPAGLAELVRTELDGTVDWQPIGTGYPNHREITERLLAQRHGFAIFPESRDVRLRDKDDRWIVTAKSGGEVVGAAMYRMKTEGNALEAYSMLFTSEVGRALLLRFFAMHVDQVDAVVVPVAPDELPELWGTDLAVGVEAKPTWSVAPMARVLSVEALAGMAVGPGRVGIEIVDDPFIAGKYMLDGTSGRLEVTSGDPTVTLTAAGFAGLVYGALTPEDVVLRGFGTIPEPGELARLFPRRLPYFFAEF</sequence>
<dbReference type="InterPro" id="IPR000182">
    <property type="entry name" value="GNAT_dom"/>
</dbReference>
<dbReference type="PANTHER" id="PTHR37817:SF1">
    <property type="entry name" value="N-ACETYLTRANSFERASE EIS"/>
    <property type="match status" value="1"/>
</dbReference>
<reference evidence="2 3" key="1">
    <citation type="submission" date="2020-01" db="EMBL/GenBank/DDBJ databases">
        <title>Kibdelosporangium persica a novel Actinomycetes from a hot desert in Iran.</title>
        <authorList>
            <person name="Safaei N."/>
            <person name="Zaburannyi N."/>
            <person name="Mueller R."/>
            <person name="Wink J."/>
        </authorList>
    </citation>
    <scope>NUCLEOTIDE SEQUENCE [LARGE SCALE GENOMIC DNA]</scope>
    <source>
        <strain evidence="2 3">4NS15</strain>
    </source>
</reference>
<dbReference type="PROSITE" id="PS51186">
    <property type="entry name" value="GNAT"/>
    <property type="match status" value="1"/>
</dbReference>
<proteinExistence type="predicted"/>
<protein>
    <submittedName>
        <fullName evidence="2">Acetyltransferase</fullName>
    </submittedName>
</protein>
<name>A0ABX2FA44_9PSEU</name>
<evidence type="ECO:0000313" key="3">
    <source>
        <dbReference type="Proteomes" id="UP000763557"/>
    </source>
</evidence>
<dbReference type="SUPFAM" id="SSF55729">
    <property type="entry name" value="Acyl-CoA N-acyltransferases (Nat)"/>
    <property type="match status" value="1"/>
</dbReference>
<organism evidence="2 3">
    <name type="scientific">Kibdelosporangium persicum</name>
    <dbReference type="NCBI Taxonomy" id="2698649"/>
    <lineage>
        <taxon>Bacteria</taxon>
        <taxon>Bacillati</taxon>
        <taxon>Actinomycetota</taxon>
        <taxon>Actinomycetes</taxon>
        <taxon>Pseudonocardiales</taxon>
        <taxon>Pseudonocardiaceae</taxon>
        <taxon>Kibdelosporangium</taxon>
    </lineage>
</organism>
<accession>A0ABX2FA44</accession>
<keyword evidence="3" id="KW-1185">Reference proteome</keyword>
<dbReference type="RefSeq" id="WP_173137143.1">
    <property type="nucleotide sequence ID" value="NZ_CBCSGW010000011.1"/>
</dbReference>
<dbReference type="InterPro" id="IPR051554">
    <property type="entry name" value="Acetyltransferase_Eis"/>
</dbReference>
<dbReference type="Gene3D" id="3.40.630.30">
    <property type="match status" value="2"/>
</dbReference>
<feature type="domain" description="N-acetyltransferase" evidence="1">
    <location>
        <begin position="1"/>
        <end position="151"/>
    </location>
</feature>
<dbReference type="Proteomes" id="UP000763557">
    <property type="component" value="Unassembled WGS sequence"/>
</dbReference>
<comment type="caution">
    <text evidence="2">The sequence shown here is derived from an EMBL/GenBank/DDBJ whole genome shotgun (WGS) entry which is preliminary data.</text>
</comment>